<dbReference type="STRING" id="187304.B0E33_16285"/>
<dbReference type="Pfam" id="PF00691">
    <property type="entry name" value="OmpA"/>
    <property type="match status" value="1"/>
</dbReference>
<keyword evidence="2" id="KW-0175">Coiled coil</keyword>
<proteinExistence type="predicted"/>
<dbReference type="EMBL" id="CXST01000005">
    <property type="protein sequence ID" value="CTQ47117.1"/>
    <property type="molecule type" value="Genomic_DNA"/>
</dbReference>
<evidence type="ECO:0000256" key="2">
    <source>
        <dbReference type="SAM" id="Coils"/>
    </source>
</evidence>
<dbReference type="PANTHER" id="PTHR30329">
    <property type="entry name" value="STATOR ELEMENT OF FLAGELLAR MOTOR COMPLEX"/>
    <property type="match status" value="1"/>
</dbReference>
<dbReference type="InterPro" id="IPR036737">
    <property type="entry name" value="OmpA-like_sf"/>
</dbReference>
<organism evidence="5 6">
    <name type="scientific">Roseibium aggregatum</name>
    <dbReference type="NCBI Taxonomy" id="187304"/>
    <lineage>
        <taxon>Bacteria</taxon>
        <taxon>Pseudomonadati</taxon>
        <taxon>Pseudomonadota</taxon>
        <taxon>Alphaproteobacteria</taxon>
        <taxon>Hyphomicrobiales</taxon>
        <taxon>Stappiaceae</taxon>
        <taxon>Roseibium</taxon>
    </lineage>
</organism>
<dbReference type="InterPro" id="IPR050330">
    <property type="entry name" value="Bact_OuterMem_StrucFunc"/>
</dbReference>
<feature type="coiled-coil region" evidence="2">
    <location>
        <begin position="135"/>
        <end position="169"/>
    </location>
</feature>
<dbReference type="InterPro" id="IPR006665">
    <property type="entry name" value="OmpA-like"/>
</dbReference>
<dbReference type="RefSeq" id="WP_023003479.1">
    <property type="nucleotide sequence ID" value="NZ_CP045617.1"/>
</dbReference>
<keyword evidence="1 3" id="KW-0472">Membrane</keyword>
<dbReference type="Proteomes" id="UP000048926">
    <property type="component" value="Unassembled WGS sequence"/>
</dbReference>
<reference evidence="6" key="1">
    <citation type="submission" date="2015-07" db="EMBL/GenBank/DDBJ databases">
        <authorList>
            <person name="Rodrigo-Torres Lidia"/>
            <person name="Arahal R.David."/>
        </authorList>
    </citation>
    <scope>NUCLEOTIDE SEQUENCE [LARGE SCALE GENOMIC DNA]</scope>
    <source>
        <strain evidence="6">CECT 4801</strain>
    </source>
</reference>
<dbReference type="NCBIfam" id="NF006544">
    <property type="entry name" value="PRK09039.1-3"/>
    <property type="match status" value="1"/>
</dbReference>
<keyword evidence="3" id="KW-0812">Transmembrane</keyword>
<dbReference type="PROSITE" id="PS51123">
    <property type="entry name" value="OMPA_2"/>
    <property type="match status" value="1"/>
</dbReference>
<feature type="domain" description="OmpA-like" evidence="4">
    <location>
        <begin position="219"/>
        <end position="346"/>
    </location>
</feature>
<dbReference type="KEGG" id="lagg:B0E33_16285"/>
<keyword evidence="3" id="KW-1133">Transmembrane helix</keyword>
<dbReference type="OrthoDB" id="9815217at2"/>
<evidence type="ECO:0000256" key="3">
    <source>
        <dbReference type="SAM" id="Phobius"/>
    </source>
</evidence>
<feature type="transmembrane region" description="Helical" evidence="3">
    <location>
        <begin position="21"/>
        <end position="47"/>
    </location>
</feature>
<protein>
    <submittedName>
        <fullName evidence="5">Chemotaxis protein MotB</fullName>
    </submittedName>
</protein>
<dbReference type="NCBIfam" id="NF006545">
    <property type="entry name" value="PRK09039.1-4"/>
    <property type="match status" value="1"/>
</dbReference>
<gene>
    <name evidence="5" type="primary">motB_2</name>
    <name evidence="5" type="ORF">LAL4801_05578</name>
</gene>
<keyword evidence="6" id="KW-1185">Reference proteome</keyword>
<evidence type="ECO:0000313" key="5">
    <source>
        <dbReference type="EMBL" id="CTQ47117.1"/>
    </source>
</evidence>
<accession>A0A0M6YCZ1</accession>
<dbReference type="CDD" id="cd07185">
    <property type="entry name" value="OmpA_C-like"/>
    <property type="match status" value="1"/>
</dbReference>
<dbReference type="GO" id="GO:0016020">
    <property type="term" value="C:membrane"/>
    <property type="evidence" value="ECO:0007669"/>
    <property type="project" value="UniProtKB-UniRule"/>
</dbReference>
<evidence type="ECO:0000313" key="6">
    <source>
        <dbReference type="Proteomes" id="UP000048926"/>
    </source>
</evidence>
<evidence type="ECO:0000259" key="4">
    <source>
        <dbReference type="PROSITE" id="PS51123"/>
    </source>
</evidence>
<dbReference type="AlphaFoldDB" id="A0A0M6YCZ1"/>
<dbReference type="Gene3D" id="3.30.1330.60">
    <property type="entry name" value="OmpA-like domain"/>
    <property type="match status" value="1"/>
</dbReference>
<dbReference type="NCBIfam" id="NF006543">
    <property type="entry name" value="PRK09039.1-2"/>
    <property type="match status" value="1"/>
</dbReference>
<sequence>MAGLAGLRARRRAQSTDYWPGFVDAMATLLLVIIFLLSIFMIAQFFLSQQLSGRDTVLNRLNAQISELTELLALERANSGELEDTILGLQASLSDAQSEQTRLLGLLENSSGAADAAGGRATQLENLLDDERQISQDALAQVELLNQQIAALRRQIAAANAALEASEAKEADSQAKIASLGKRLNAALVQRVQELSRYRSDFFGRLREILSQRSDISVVGDRFVFQSEVLFDSGQEDINPEGRQELDKLADAIQELSGQIPDEINWVLRVDGHTDARPLSGTGRLRNNWELSAARAISVVRYLIERGVDPKRLVAAGFGEFQPLEEGETPDALAKNRRIELKLTER</sequence>
<name>A0A0M6YCZ1_9HYPH</name>
<dbReference type="SUPFAM" id="SSF103088">
    <property type="entry name" value="OmpA-like"/>
    <property type="match status" value="1"/>
</dbReference>
<evidence type="ECO:0000256" key="1">
    <source>
        <dbReference type="PROSITE-ProRule" id="PRU00473"/>
    </source>
</evidence>
<dbReference type="PANTHER" id="PTHR30329:SF21">
    <property type="entry name" value="LIPOPROTEIN YIAD-RELATED"/>
    <property type="match status" value="1"/>
</dbReference>